<keyword evidence="3" id="KW-0963">Cytoplasm</keyword>
<feature type="region of interest" description="Disordered" evidence="6">
    <location>
        <begin position="146"/>
        <end position="217"/>
    </location>
</feature>
<dbReference type="GO" id="GO:0070628">
    <property type="term" value="F:proteasome binding"/>
    <property type="evidence" value="ECO:0007669"/>
    <property type="project" value="TreeGrafter"/>
</dbReference>
<sequence>MSIQPIITFKAGQCEVDTSSKPYKVTPLATKGYIYLYSEDELIHFCWRPRQAQLDEPELDLMMIPTDGHFVPYEYKTSDQPTSKTNGRIFVLKFSSSSQRHLFWLQSQPQRADDPSSFSTRDQKIGQIVDSLLQGEDVNVRSELEDVQNFRGGDDEDETMEDVQGHGDPSEHHQGSGGGAGPDATGGDVREEGEPSREGGAEGGRANASFSSAAAPTDAQTAVNNFLASLRGNNNLAQGEEGGEGQGQGQGPYITLSDLLTTSTTIPVINNATEAQLDNFLSYLPPTVLLLAQESSAQIDGMEPTSGTVQAALEALSVSQKRAILKRVLHSPQFSQGLGSLTMALQQGGLPSVAEALKIKVDNKAMYAQGGEAVRQFVEGIKKSVVEEGQ</sequence>
<dbReference type="InterPro" id="IPR032368">
    <property type="entry name" value="RPN13_DEUBAD"/>
</dbReference>
<evidence type="ECO:0000313" key="9">
    <source>
        <dbReference type="Proteomes" id="UP000011064"/>
    </source>
</evidence>
<dbReference type="STRING" id="658429.L8G740"/>
<dbReference type="AlphaFoldDB" id="L8G740"/>
<evidence type="ECO:0000313" key="8">
    <source>
        <dbReference type="EMBL" id="ELR08478.1"/>
    </source>
</evidence>
<evidence type="ECO:0000256" key="3">
    <source>
        <dbReference type="ARBA" id="ARBA00022490"/>
    </source>
</evidence>
<dbReference type="PROSITE" id="PS51917">
    <property type="entry name" value="PRU"/>
    <property type="match status" value="1"/>
</dbReference>
<dbReference type="GO" id="GO:0005634">
    <property type="term" value="C:nucleus"/>
    <property type="evidence" value="ECO:0007669"/>
    <property type="project" value="UniProtKB-SubCell"/>
</dbReference>
<evidence type="ECO:0000256" key="2">
    <source>
        <dbReference type="ARBA" id="ARBA00004496"/>
    </source>
</evidence>
<dbReference type="GO" id="GO:0061133">
    <property type="term" value="F:endopeptidase activator activity"/>
    <property type="evidence" value="ECO:0007669"/>
    <property type="project" value="TreeGrafter"/>
</dbReference>
<organism evidence="8 9">
    <name type="scientific">Pseudogymnoascus destructans (strain ATCC MYA-4855 / 20631-21)</name>
    <name type="common">Bat white-nose syndrome fungus</name>
    <name type="synonym">Geomyces destructans</name>
    <dbReference type="NCBI Taxonomy" id="658429"/>
    <lineage>
        <taxon>Eukaryota</taxon>
        <taxon>Fungi</taxon>
        <taxon>Dikarya</taxon>
        <taxon>Ascomycota</taxon>
        <taxon>Pezizomycotina</taxon>
        <taxon>Leotiomycetes</taxon>
        <taxon>Thelebolales</taxon>
        <taxon>Thelebolaceae</taxon>
        <taxon>Pseudogymnoascus</taxon>
    </lineage>
</organism>
<dbReference type="InterPro" id="IPR006773">
    <property type="entry name" value="Rpn13/ADRM1"/>
</dbReference>
<dbReference type="Pfam" id="PF16550">
    <property type="entry name" value="RPN13_C"/>
    <property type="match status" value="1"/>
</dbReference>
<keyword evidence="5" id="KW-0539">Nucleus</keyword>
<proteinExistence type="predicted"/>
<dbReference type="Gene3D" id="1.10.2020.20">
    <property type="match status" value="1"/>
</dbReference>
<dbReference type="InParanoid" id="L8G740"/>
<dbReference type="PANTHER" id="PTHR12225">
    <property type="entry name" value="ADHESION REGULATING MOLECULE 1 110 KDA CELL MEMBRANE GLYCOPROTEIN"/>
    <property type="match status" value="1"/>
</dbReference>
<dbReference type="EMBL" id="GL573173">
    <property type="protein sequence ID" value="ELR08478.1"/>
    <property type="molecule type" value="Genomic_DNA"/>
</dbReference>
<dbReference type="PANTHER" id="PTHR12225:SF0">
    <property type="entry name" value="PROTEASOMAL UBIQUITIN RECEPTOR ADRM1"/>
    <property type="match status" value="1"/>
</dbReference>
<accession>L8G740</accession>
<protein>
    <recommendedName>
        <fullName evidence="7">Pru domain-containing protein</fullName>
    </recommendedName>
</protein>
<dbReference type="GO" id="GO:0005737">
    <property type="term" value="C:cytoplasm"/>
    <property type="evidence" value="ECO:0007669"/>
    <property type="project" value="UniProtKB-SubCell"/>
</dbReference>
<dbReference type="Proteomes" id="UP000011064">
    <property type="component" value="Unassembled WGS sequence"/>
</dbReference>
<dbReference type="InterPro" id="IPR038108">
    <property type="entry name" value="RPN13_DEUBAD_sf"/>
</dbReference>
<dbReference type="GO" id="GO:0008541">
    <property type="term" value="C:proteasome regulatory particle, lid subcomplex"/>
    <property type="evidence" value="ECO:0007669"/>
    <property type="project" value="TreeGrafter"/>
</dbReference>
<dbReference type="OrthoDB" id="340431at2759"/>
<name>L8G740_PSED2</name>
<dbReference type="InterPro" id="IPR038633">
    <property type="entry name" value="Rpn13/ADRM1_Pru_sf"/>
</dbReference>
<evidence type="ECO:0000256" key="1">
    <source>
        <dbReference type="ARBA" id="ARBA00004123"/>
    </source>
</evidence>
<dbReference type="Gene3D" id="2.30.29.70">
    <property type="entry name" value="Proteasomal ubiquitin receptor Rpn13/ADRM1"/>
    <property type="match status" value="1"/>
</dbReference>
<comment type="subcellular location">
    <subcellularLocation>
        <location evidence="2">Cytoplasm</location>
    </subcellularLocation>
    <subcellularLocation>
        <location evidence="1">Nucleus</location>
    </subcellularLocation>
</comment>
<dbReference type="InterPro" id="IPR044868">
    <property type="entry name" value="Rpn13/ADRM1_Pru"/>
</dbReference>
<feature type="compositionally biased region" description="Basic and acidic residues" evidence="6">
    <location>
        <begin position="188"/>
        <end position="200"/>
    </location>
</feature>
<evidence type="ECO:0000256" key="4">
    <source>
        <dbReference type="ARBA" id="ARBA00022942"/>
    </source>
</evidence>
<dbReference type="VEuPathDB" id="FungiDB:GMDG_00542"/>
<dbReference type="HOGENOM" id="CLU_041798_4_0_1"/>
<evidence type="ECO:0000259" key="7">
    <source>
        <dbReference type="PROSITE" id="PS51917"/>
    </source>
</evidence>
<gene>
    <name evidence="8" type="ORF">GMDG_00542</name>
</gene>
<dbReference type="Pfam" id="PF04683">
    <property type="entry name" value="Rpn13_ADRM1_Pru"/>
    <property type="match status" value="1"/>
</dbReference>
<feature type="compositionally biased region" description="Basic and acidic residues" evidence="6">
    <location>
        <begin position="163"/>
        <end position="174"/>
    </location>
</feature>
<feature type="domain" description="Pru" evidence="7">
    <location>
        <begin position="1"/>
        <end position="136"/>
    </location>
</feature>
<keyword evidence="4" id="KW-0647">Proteasome</keyword>
<evidence type="ECO:0000256" key="5">
    <source>
        <dbReference type="ARBA" id="ARBA00023242"/>
    </source>
</evidence>
<reference evidence="9" key="1">
    <citation type="submission" date="2010-09" db="EMBL/GenBank/DDBJ databases">
        <title>The genome sequence of Geomyces destructans 20631-21.</title>
        <authorList>
            <consortium name="The Broad Institute Genome Sequencing Platform"/>
            <person name="Cuomo C.A."/>
            <person name="Blehert D.S."/>
            <person name="Lorch J.M."/>
            <person name="Young S.K."/>
            <person name="Zeng Q."/>
            <person name="Gargeya S."/>
            <person name="Fitzgerald M."/>
            <person name="Haas B."/>
            <person name="Abouelleil A."/>
            <person name="Alvarado L."/>
            <person name="Arachchi H.M."/>
            <person name="Berlin A."/>
            <person name="Brown A."/>
            <person name="Chapman S.B."/>
            <person name="Chen Z."/>
            <person name="Dunbar C."/>
            <person name="Freedman E."/>
            <person name="Gearin G."/>
            <person name="Gellesch M."/>
            <person name="Goldberg J."/>
            <person name="Griggs A."/>
            <person name="Gujja S."/>
            <person name="Heiman D."/>
            <person name="Howarth C."/>
            <person name="Larson L."/>
            <person name="Lui A."/>
            <person name="MacDonald P.J.P."/>
            <person name="Montmayeur A."/>
            <person name="Murphy C."/>
            <person name="Neiman D."/>
            <person name="Pearson M."/>
            <person name="Priest M."/>
            <person name="Roberts A."/>
            <person name="Saif S."/>
            <person name="Shea T."/>
            <person name="Shenoy N."/>
            <person name="Sisk P."/>
            <person name="Stolte C."/>
            <person name="Sykes S."/>
            <person name="Wortman J."/>
            <person name="Nusbaum C."/>
            <person name="Birren B."/>
        </authorList>
    </citation>
    <scope>NUCLEOTIDE SEQUENCE [LARGE SCALE GENOMIC DNA]</scope>
    <source>
        <strain evidence="9">ATCC MYA-4855 / 20631-21</strain>
    </source>
</reference>
<keyword evidence="9" id="KW-1185">Reference proteome</keyword>
<evidence type="ECO:0000256" key="6">
    <source>
        <dbReference type="SAM" id="MobiDB-lite"/>
    </source>
</evidence>